<proteinExistence type="predicted"/>
<keyword evidence="2" id="KW-1185">Reference proteome</keyword>
<gene>
    <name evidence="1" type="ORF">SMAX5B_008866</name>
</gene>
<evidence type="ECO:0000313" key="1">
    <source>
        <dbReference type="EMBL" id="AWP12102.1"/>
    </source>
</evidence>
<accession>A0A2U9CB10</accession>
<reference evidence="1 2" key="1">
    <citation type="submission" date="2017-12" db="EMBL/GenBank/DDBJ databases">
        <title>Integrating genomic resources of turbot (Scophthalmus maximus) in depth evaluation of genetic and physical mapping variation across individuals.</title>
        <authorList>
            <person name="Martinez P."/>
        </authorList>
    </citation>
    <scope>NUCLEOTIDE SEQUENCE [LARGE SCALE GENOMIC DNA]</scope>
</reference>
<dbReference type="AlphaFoldDB" id="A0A2U9CB10"/>
<evidence type="ECO:0000313" key="2">
    <source>
        <dbReference type="Proteomes" id="UP000246464"/>
    </source>
</evidence>
<dbReference type="EMBL" id="CP026255">
    <property type="protein sequence ID" value="AWP12102.1"/>
    <property type="molecule type" value="Genomic_DNA"/>
</dbReference>
<sequence>MGHEVNGWIVVVNASVKRKLSLKAKLLHPDCEEESPERTQNMLEVLHVPPGSASLFNTKMLREVVGEKDVCGVG</sequence>
<protein>
    <submittedName>
        <fullName evidence="1">Uncharacterized protein</fullName>
    </submittedName>
</protein>
<organism evidence="1 2">
    <name type="scientific">Scophthalmus maximus</name>
    <name type="common">Turbot</name>
    <name type="synonym">Psetta maxima</name>
    <dbReference type="NCBI Taxonomy" id="52904"/>
    <lineage>
        <taxon>Eukaryota</taxon>
        <taxon>Metazoa</taxon>
        <taxon>Chordata</taxon>
        <taxon>Craniata</taxon>
        <taxon>Vertebrata</taxon>
        <taxon>Euteleostomi</taxon>
        <taxon>Actinopterygii</taxon>
        <taxon>Neopterygii</taxon>
        <taxon>Teleostei</taxon>
        <taxon>Neoteleostei</taxon>
        <taxon>Acanthomorphata</taxon>
        <taxon>Carangaria</taxon>
        <taxon>Pleuronectiformes</taxon>
        <taxon>Pleuronectoidei</taxon>
        <taxon>Scophthalmidae</taxon>
        <taxon>Scophthalmus</taxon>
    </lineage>
</organism>
<dbReference type="Proteomes" id="UP000246464">
    <property type="component" value="Chromosome 13"/>
</dbReference>
<name>A0A2U9CB10_SCOMX</name>